<feature type="domain" description="ABC transmembrane type-1" evidence="11">
    <location>
        <begin position="16"/>
        <end position="298"/>
    </location>
</feature>
<evidence type="ECO:0000256" key="7">
    <source>
        <dbReference type="ARBA" id="ARBA00022989"/>
    </source>
</evidence>
<dbReference type="GO" id="GO:0015421">
    <property type="term" value="F:ABC-type oligopeptide transporter activity"/>
    <property type="evidence" value="ECO:0007669"/>
    <property type="project" value="TreeGrafter"/>
</dbReference>
<evidence type="ECO:0000256" key="3">
    <source>
        <dbReference type="ARBA" id="ARBA00022475"/>
    </source>
</evidence>
<dbReference type="InterPro" id="IPR003593">
    <property type="entry name" value="AAA+_ATPase"/>
</dbReference>
<dbReference type="STRING" id="328396.RU93_GL000517"/>
<evidence type="ECO:0000259" key="11">
    <source>
        <dbReference type="PROSITE" id="PS50929"/>
    </source>
</evidence>
<keyword evidence="13" id="KW-1185">Reference proteome</keyword>
<keyword evidence="8 9" id="KW-0472">Membrane</keyword>
<protein>
    <submittedName>
        <fullName evidence="12">ABC transporter ATP-binding protein/permease</fullName>
    </submittedName>
</protein>
<dbReference type="RefSeq" id="WP_071875223.1">
    <property type="nucleotide sequence ID" value="NZ_JBHSHF010000016.1"/>
</dbReference>
<keyword evidence="4 9" id="KW-0812">Transmembrane</keyword>
<comment type="subcellular location">
    <subcellularLocation>
        <location evidence="1">Cell membrane</location>
        <topology evidence="1">Multi-pass membrane protein</topology>
    </subcellularLocation>
</comment>
<feature type="transmembrane region" description="Helical" evidence="9">
    <location>
        <begin position="60"/>
        <end position="85"/>
    </location>
</feature>
<name>A0A1L8QQS7_9ENTE</name>
<keyword evidence="5" id="KW-0547">Nucleotide-binding</keyword>
<dbReference type="GO" id="GO:0005886">
    <property type="term" value="C:plasma membrane"/>
    <property type="evidence" value="ECO:0007669"/>
    <property type="project" value="UniProtKB-SubCell"/>
</dbReference>
<dbReference type="GO" id="GO:0005524">
    <property type="term" value="F:ATP binding"/>
    <property type="evidence" value="ECO:0007669"/>
    <property type="project" value="UniProtKB-KW"/>
</dbReference>
<sequence>MFHLLKYAKDYRKEMILGPVFKFAEAIFELILPLLMAVLIDQGIQQQNWTKVWEMTGWMIFFSITGLICAVTCQYYASIASLGLGTELRKQLLQKINRLNHSDLNYFGSDTLITRMTNDVNQMQLALAMLIRLVVRAPFLSIGALVMSFYIDWQMGLVFVAILPIFSLLLFILIRFSVPLYRTVQQQLDRLNQLVAQNLSGVRIIRAFDRQSNEVKKFNDASDALNKDYLRVAQLSTILSPLTTLILNLGVLGVFAIGGLKVEVGDLQQGEILALVNYMNQMLLALIVVSNLVVIFTRSEASARRINEVFDRPVTLLERGTDYTPEEMAGEIVFDNVNFRYRPDYGRVLKEISFSVPAGSTVGITGPTGSGKSTLTQLLPRFYDVTSGNVLIDHVNVTDWPLDNLRNQIAFVPQKSVLLRGTIRENLQWGNAEASDDDCWEALTIAQGAEFVRQLPQQLDTLIVEGGKNFSGGQVQRLAIARALMRKPNILVLDDSLSALDYQTDYLLRQELKALPMTVFLISQRIASIKEADQILVLEKGRLTAQGTHETLLATSSYYQAMVDTQKEAI</sequence>
<dbReference type="Gene3D" id="1.20.1560.10">
    <property type="entry name" value="ABC transporter type 1, transmembrane domain"/>
    <property type="match status" value="1"/>
</dbReference>
<dbReference type="InterPro" id="IPR011527">
    <property type="entry name" value="ABC1_TM_dom"/>
</dbReference>
<dbReference type="CDD" id="cd18548">
    <property type="entry name" value="ABC_6TM_Tm287_like"/>
    <property type="match status" value="1"/>
</dbReference>
<dbReference type="PANTHER" id="PTHR43394">
    <property type="entry name" value="ATP-DEPENDENT PERMEASE MDL1, MITOCHONDRIAL"/>
    <property type="match status" value="1"/>
</dbReference>
<dbReference type="OrthoDB" id="9770415at2"/>
<evidence type="ECO:0000259" key="10">
    <source>
        <dbReference type="PROSITE" id="PS50893"/>
    </source>
</evidence>
<feature type="transmembrane region" description="Helical" evidence="9">
    <location>
        <begin position="157"/>
        <end position="178"/>
    </location>
</feature>
<keyword evidence="6 12" id="KW-0067">ATP-binding</keyword>
<accession>A0A1L8QQS7</accession>
<dbReference type="AlphaFoldDB" id="A0A1L8QQS7"/>
<evidence type="ECO:0000256" key="4">
    <source>
        <dbReference type="ARBA" id="ARBA00022692"/>
    </source>
</evidence>
<dbReference type="PROSITE" id="PS50893">
    <property type="entry name" value="ABC_TRANSPORTER_2"/>
    <property type="match status" value="1"/>
</dbReference>
<evidence type="ECO:0000256" key="1">
    <source>
        <dbReference type="ARBA" id="ARBA00004651"/>
    </source>
</evidence>
<dbReference type="InterPro" id="IPR003439">
    <property type="entry name" value="ABC_transporter-like_ATP-bd"/>
</dbReference>
<evidence type="ECO:0000256" key="6">
    <source>
        <dbReference type="ARBA" id="ARBA00022840"/>
    </source>
</evidence>
<gene>
    <name evidence="12" type="ORF">RU93_GL000517</name>
</gene>
<feature type="domain" description="ABC transporter" evidence="10">
    <location>
        <begin position="332"/>
        <end position="565"/>
    </location>
</feature>
<dbReference type="Pfam" id="PF00005">
    <property type="entry name" value="ABC_tran"/>
    <property type="match status" value="1"/>
</dbReference>
<dbReference type="SMART" id="SM00382">
    <property type="entry name" value="AAA"/>
    <property type="match status" value="1"/>
</dbReference>
<evidence type="ECO:0000313" key="12">
    <source>
        <dbReference type="EMBL" id="OJG09878.1"/>
    </source>
</evidence>
<evidence type="ECO:0000256" key="9">
    <source>
        <dbReference type="SAM" id="Phobius"/>
    </source>
</evidence>
<reference evidence="12 13" key="1">
    <citation type="submission" date="2014-12" db="EMBL/GenBank/DDBJ databases">
        <title>Draft genome sequences of 29 type strains of Enterococci.</title>
        <authorList>
            <person name="Zhong Z."/>
            <person name="Sun Z."/>
            <person name="Liu W."/>
            <person name="Zhang W."/>
            <person name="Zhang H."/>
        </authorList>
    </citation>
    <scope>NUCLEOTIDE SEQUENCE [LARGE SCALE GENOMIC DNA]</scope>
    <source>
        <strain evidence="12 13">DSM 17690</strain>
    </source>
</reference>
<dbReference type="InterPro" id="IPR036640">
    <property type="entry name" value="ABC1_TM_sf"/>
</dbReference>
<dbReference type="FunFam" id="3.40.50.300:FF:000221">
    <property type="entry name" value="Multidrug ABC transporter ATP-binding protein"/>
    <property type="match status" value="1"/>
</dbReference>
<proteinExistence type="predicted"/>
<evidence type="ECO:0000256" key="8">
    <source>
        <dbReference type="ARBA" id="ARBA00023136"/>
    </source>
</evidence>
<keyword evidence="2" id="KW-0813">Transport</keyword>
<dbReference type="PROSITE" id="PS50929">
    <property type="entry name" value="ABC_TM1F"/>
    <property type="match status" value="1"/>
</dbReference>
<dbReference type="GO" id="GO:0016887">
    <property type="term" value="F:ATP hydrolysis activity"/>
    <property type="evidence" value="ECO:0007669"/>
    <property type="project" value="InterPro"/>
</dbReference>
<dbReference type="PANTHER" id="PTHR43394:SF1">
    <property type="entry name" value="ATP-BINDING CASSETTE SUB-FAMILY B MEMBER 10, MITOCHONDRIAL"/>
    <property type="match status" value="1"/>
</dbReference>
<dbReference type="InterPro" id="IPR039421">
    <property type="entry name" value="Type_1_exporter"/>
</dbReference>
<evidence type="ECO:0000256" key="5">
    <source>
        <dbReference type="ARBA" id="ARBA00022741"/>
    </source>
</evidence>
<feature type="transmembrane region" description="Helical" evidence="9">
    <location>
        <begin position="278"/>
        <end position="297"/>
    </location>
</feature>
<dbReference type="Pfam" id="PF00664">
    <property type="entry name" value="ABC_membrane"/>
    <property type="match status" value="1"/>
</dbReference>
<comment type="caution">
    <text evidence="12">The sequence shown here is derived from an EMBL/GenBank/DDBJ whole genome shotgun (WGS) entry which is preliminary data.</text>
</comment>
<dbReference type="InterPro" id="IPR027417">
    <property type="entry name" value="P-loop_NTPase"/>
</dbReference>
<dbReference type="SUPFAM" id="SSF90123">
    <property type="entry name" value="ABC transporter transmembrane region"/>
    <property type="match status" value="1"/>
</dbReference>
<dbReference type="Proteomes" id="UP000182149">
    <property type="component" value="Unassembled WGS sequence"/>
</dbReference>
<keyword evidence="7 9" id="KW-1133">Transmembrane helix</keyword>
<feature type="transmembrane region" description="Helical" evidence="9">
    <location>
        <begin position="20"/>
        <end position="40"/>
    </location>
</feature>
<dbReference type="Gene3D" id="3.40.50.300">
    <property type="entry name" value="P-loop containing nucleotide triphosphate hydrolases"/>
    <property type="match status" value="1"/>
</dbReference>
<keyword evidence="3" id="KW-1003">Cell membrane</keyword>
<dbReference type="SUPFAM" id="SSF52540">
    <property type="entry name" value="P-loop containing nucleoside triphosphate hydrolases"/>
    <property type="match status" value="1"/>
</dbReference>
<feature type="transmembrane region" description="Helical" evidence="9">
    <location>
        <begin position="235"/>
        <end position="258"/>
    </location>
</feature>
<organism evidence="12 13">
    <name type="scientific">Enterococcus aquimarinus</name>
    <dbReference type="NCBI Taxonomy" id="328396"/>
    <lineage>
        <taxon>Bacteria</taxon>
        <taxon>Bacillati</taxon>
        <taxon>Bacillota</taxon>
        <taxon>Bacilli</taxon>
        <taxon>Lactobacillales</taxon>
        <taxon>Enterococcaceae</taxon>
        <taxon>Enterococcus</taxon>
    </lineage>
</organism>
<dbReference type="EMBL" id="JXKD01000012">
    <property type="protein sequence ID" value="OJG09878.1"/>
    <property type="molecule type" value="Genomic_DNA"/>
</dbReference>
<evidence type="ECO:0000256" key="2">
    <source>
        <dbReference type="ARBA" id="ARBA00022448"/>
    </source>
</evidence>
<feature type="transmembrane region" description="Helical" evidence="9">
    <location>
        <begin position="125"/>
        <end position="151"/>
    </location>
</feature>
<evidence type="ECO:0000313" key="13">
    <source>
        <dbReference type="Proteomes" id="UP000182149"/>
    </source>
</evidence>